<dbReference type="AlphaFoldDB" id="A0A1R4HC60"/>
<dbReference type="OrthoDB" id="9816479at2"/>
<gene>
    <name evidence="1" type="ORF">CRENPOLYSF2_3650001</name>
</gene>
<name>A0A1R4HC60_9GAMM</name>
<dbReference type="RefSeq" id="WP_087147544.1">
    <property type="nucleotide sequence ID" value="NZ_FUKJ01000296.1"/>
</dbReference>
<reference evidence="2" key="1">
    <citation type="submission" date="2017-02" db="EMBL/GenBank/DDBJ databases">
        <authorList>
            <person name="Daims H."/>
        </authorList>
    </citation>
    <scope>NUCLEOTIDE SEQUENCE [LARGE SCALE GENOMIC DNA]</scope>
</reference>
<protein>
    <submittedName>
        <fullName evidence="1">Uncharacterized protein</fullName>
    </submittedName>
</protein>
<accession>A0A1R4HC60</accession>
<keyword evidence="2" id="KW-1185">Reference proteome</keyword>
<proteinExistence type="predicted"/>
<sequence length="163" mass="18416">MCQYANHGVKLLTNEKKRKEILGISADEVVKVIIGSNIFANIAFNAAKTIVNEMEQAPANKQESVIEEVEADIRVLEHYLIYGIFEASGFGVFCQQELDNLRDCFLDVDNEGYWAGIVGVEWREGNPELLKELPPILQTFKFDTEVSDNLKQLRVSLDSVHNI</sequence>
<organism evidence="1 2">
    <name type="scientific">Crenothrix polyspora</name>
    <dbReference type="NCBI Taxonomy" id="360316"/>
    <lineage>
        <taxon>Bacteria</taxon>
        <taxon>Pseudomonadati</taxon>
        <taxon>Pseudomonadota</taxon>
        <taxon>Gammaproteobacteria</taxon>
        <taxon>Methylococcales</taxon>
        <taxon>Crenotrichaceae</taxon>
        <taxon>Crenothrix</taxon>
    </lineage>
</organism>
<evidence type="ECO:0000313" key="2">
    <source>
        <dbReference type="Proteomes" id="UP000195442"/>
    </source>
</evidence>
<dbReference type="Proteomes" id="UP000195442">
    <property type="component" value="Unassembled WGS sequence"/>
</dbReference>
<evidence type="ECO:0000313" key="1">
    <source>
        <dbReference type="EMBL" id="SJM93842.1"/>
    </source>
</evidence>
<dbReference type="EMBL" id="FUKJ01000296">
    <property type="protein sequence ID" value="SJM93842.1"/>
    <property type="molecule type" value="Genomic_DNA"/>
</dbReference>